<dbReference type="AlphaFoldDB" id="A0A0E9SHF8"/>
<reference evidence="1" key="2">
    <citation type="journal article" date="2015" name="Fish Shellfish Immunol.">
        <title>Early steps in the European eel (Anguilla anguilla)-Vibrio vulnificus interaction in the gills: Role of the RtxA13 toxin.</title>
        <authorList>
            <person name="Callol A."/>
            <person name="Pajuelo D."/>
            <person name="Ebbesson L."/>
            <person name="Teles M."/>
            <person name="MacKenzie S."/>
            <person name="Amaro C."/>
        </authorList>
    </citation>
    <scope>NUCLEOTIDE SEQUENCE</scope>
</reference>
<protein>
    <submittedName>
        <fullName evidence="1">Uncharacterized protein</fullName>
    </submittedName>
</protein>
<sequence>MADNTAGRCSNKTNIFQNFRITFQFVWALRFKGPVVELLGSFGVKGLLVLRHI</sequence>
<evidence type="ECO:0000313" key="1">
    <source>
        <dbReference type="EMBL" id="JAH40115.1"/>
    </source>
</evidence>
<organism evidence="1">
    <name type="scientific">Anguilla anguilla</name>
    <name type="common">European freshwater eel</name>
    <name type="synonym">Muraena anguilla</name>
    <dbReference type="NCBI Taxonomy" id="7936"/>
    <lineage>
        <taxon>Eukaryota</taxon>
        <taxon>Metazoa</taxon>
        <taxon>Chordata</taxon>
        <taxon>Craniata</taxon>
        <taxon>Vertebrata</taxon>
        <taxon>Euteleostomi</taxon>
        <taxon>Actinopterygii</taxon>
        <taxon>Neopterygii</taxon>
        <taxon>Teleostei</taxon>
        <taxon>Anguilliformes</taxon>
        <taxon>Anguillidae</taxon>
        <taxon>Anguilla</taxon>
    </lineage>
</organism>
<accession>A0A0E9SHF8</accession>
<proteinExistence type="predicted"/>
<name>A0A0E9SHF8_ANGAN</name>
<dbReference type="EMBL" id="GBXM01082634">
    <property type="protein sequence ID" value="JAH25943.1"/>
    <property type="molecule type" value="Transcribed_RNA"/>
</dbReference>
<reference evidence="1" key="1">
    <citation type="submission" date="2014-11" db="EMBL/GenBank/DDBJ databases">
        <authorList>
            <person name="Amaro Gonzalez C."/>
        </authorList>
    </citation>
    <scope>NUCLEOTIDE SEQUENCE</scope>
</reference>
<dbReference type="EMBL" id="GBXM01068462">
    <property type="protein sequence ID" value="JAH40115.1"/>
    <property type="molecule type" value="Transcribed_RNA"/>
</dbReference>